<evidence type="ECO:0000313" key="3">
    <source>
        <dbReference type="Proteomes" id="UP000706039"/>
    </source>
</evidence>
<gene>
    <name evidence="2" type="ORF">K7G82_24930</name>
</gene>
<reference evidence="2 3" key="1">
    <citation type="submission" date="2021-08" db="EMBL/GenBank/DDBJ databases">
        <authorList>
            <person name="Tuo L."/>
        </authorList>
    </citation>
    <scope>NUCLEOTIDE SEQUENCE [LARGE SCALE GENOMIC DNA]</scope>
    <source>
        <strain evidence="2 3">JCM 31229</strain>
    </source>
</reference>
<feature type="region of interest" description="Disordered" evidence="1">
    <location>
        <begin position="23"/>
        <end position="45"/>
    </location>
</feature>
<keyword evidence="3" id="KW-1185">Reference proteome</keyword>
<accession>A0ABS7PY39</accession>
<evidence type="ECO:0000256" key="1">
    <source>
        <dbReference type="SAM" id="MobiDB-lite"/>
    </source>
</evidence>
<protein>
    <submittedName>
        <fullName evidence="2">Uncharacterized protein</fullName>
    </submittedName>
</protein>
<dbReference type="Proteomes" id="UP000706039">
    <property type="component" value="Unassembled WGS sequence"/>
</dbReference>
<organism evidence="2 3">
    <name type="scientific">Sphingomonas colocasiae</name>
    <dbReference type="NCBI Taxonomy" id="1848973"/>
    <lineage>
        <taxon>Bacteria</taxon>
        <taxon>Pseudomonadati</taxon>
        <taxon>Pseudomonadota</taxon>
        <taxon>Alphaproteobacteria</taxon>
        <taxon>Sphingomonadales</taxon>
        <taxon>Sphingomonadaceae</taxon>
        <taxon>Sphingomonas</taxon>
    </lineage>
</organism>
<proteinExistence type="predicted"/>
<dbReference type="EMBL" id="JAINVV010000012">
    <property type="protein sequence ID" value="MBY8825570.1"/>
    <property type="molecule type" value="Genomic_DNA"/>
</dbReference>
<dbReference type="RefSeq" id="WP_222992668.1">
    <property type="nucleotide sequence ID" value="NZ_JAINVV010000012.1"/>
</dbReference>
<evidence type="ECO:0000313" key="2">
    <source>
        <dbReference type="EMBL" id="MBY8825570.1"/>
    </source>
</evidence>
<comment type="caution">
    <text evidence="2">The sequence shown here is derived from an EMBL/GenBank/DDBJ whole genome shotgun (WGS) entry which is preliminary data.</text>
</comment>
<sequence length="113" mass="12556">MTSINRVDQAILLLQDRLKRLQERNGSKATDPGKAQRSDKSDALAPLRRMTRQGGISEEDLRRALVRTLLSNALGGEQVSSLEFNSIADQVLRILESNDAGRDLLQRALSDLE</sequence>
<name>A0ABS7PY39_9SPHN</name>